<evidence type="ECO:0000313" key="1">
    <source>
        <dbReference type="EMBL" id="DAD83349.1"/>
    </source>
</evidence>
<proteinExistence type="predicted"/>
<protein>
    <submittedName>
        <fullName evidence="1">Minor capsid protein</fullName>
    </submittedName>
</protein>
<reference evidence="1" key="1">
    <citation type="journal article" date="2021" name="Proc. Natl. Acad. Sci. U.S.A.">
        <title>A Catalog of Tens of Thousands of Viruses from Human Metagenomes Reveals Hidden Associations with Chronic Diseases.</title>
        <authorList>
            <person name="Tisza M.J."/>
            <person name="Buck C.B."/>
        </authorList>
    </citation>
    <scope>NUCLEOTIDE SEQUENCE</scope>
    <source>
        <strain evidence="1">Ctckx14</strain>
    </source>
</reference>
<name>A0A8S5MLV1_9CAUD</name>
<organism evidence="1">
    <name type="scientific">Siphoviridae sp. ctckx14</name>
    <dbReference type="NCBI Taxonomy" id="2826396"/>
    <lineage>
        <taxon>Viruses</taxon>
        <taxon>Duplodnaviria</taxon>
        <taxon>Heunggongvirae</taxon>
        <taxon>Uroviricota</taxon>
        <taxon>Caudoviricetes</taxon>
    </lineage>
</organism>
<dbReference type="EMBL" id="BK014934">
    <property type="protein sequence ID" value="DAD83349.1"/>
    <property type="molecule type" value="Genomic_DNA"/>
</dbReference>
<accession>A0A8S5MLV1</accession>
<sequence length="565" mass="63796">MRTQREINKAIDSFEQEVKAQLALGLKPNEAVRNAYAKYPVMDMMKATLQAELVNTFIAGYGGNVPYSAKSISQAMSESWASDDLTLSKRLYRRSSTIRNEVADTIKQALKTNKTVKGVAKSIFDGYGEGGIIPEASIPKFLHKLSDINISGEATPEAKRKQRELLRSVKGKIARLDTPYVRAAYNEVAAAVEDGNEVRLQKAIYSATQEKARYHAERIARTENARAYADGQMNRYLDDEDVVAFQWKLSANHPRYDICDFYANADLYGLGKGVYPKDKFPRLPAHPHCMCHIKPMTELDIDVNKRHTNLEQAGLEYIKSLSKKHQEVLLGVNGREQVLTGKETWQNIARGWTSNTFNARAPVMSQEMPKNTVKLHPPKGGSINSDYIIDTKVINNKAYRDKFNELGYSKNITRLIYSECIACLNAANGYNRERGIMIDLATKKVGKENIGKIGSNNVGVYYPNNDKTPTNRYVVIHNHPKNITFSVTDIKNYLTNKCVHSAVLVDSLGNVYQIKNINRNVNVQEVVKYTDTMYNKLKKYNTTAKAMAEVIKFLVKEGVFEYEEK</sequence>